<dbReference type="CDD" id="cd04651">
    <property type="entry name" value="LbH_G1P_AT_C"/>
    <property type="match status" value="1"/>
</dbReference>
<dbReference type="STRING" id="1524460.IX84_05130"/>
<evidence type="ECO:0000256" key="3">
    <source>
        <dbReference type="ARBA" id="ARBA00022679"/>
    </source>
</evidence>
<reference evidence="10 11" key="1">
    <citation type="journal article" date="2014" name="Int. J. Syst. Evol. Microbiol.">
        <title>Phaeodactylibacter xiamenensis gen. nov., sp. nov., a member of the family Saprospiraceae isolated from the marine alga Phaeodactylum tricornutum.</title>
        <authorList>
            <person name="Chen Z.Jr."/>
            <person name="Lei X."/>
            <person name="Lai Q."/>
            <person name="Li Y."/>
            <person name="Zhang B."/>
            <person name="Zhang J."/>
            <person name="Zhang H."/>
            <person name="Yang L."/>
            <person name="Zheng W."/>
            <person name="Tian Y."/>
            <person name="Yu Z."/>
            <person name="Xu H.Jr."/>
            <person name="Zheng T."/>
        </authorList>
    </citation>
    <scope>NUCLEOTIDE SEQUENCE [LARGE SCALE GENOMIC DNA]</scope>
    <source>
        <strain evidence="10 11">KD52</strain>
    </source>
</reference>
<evidence type="ECO:0000256" key="5">
    <source>
        <dbReference type="ARBA" id="ARBA00022741"/>
    </source>
</evidence>
<dbReference type="NCBIfam" id="NF002772">
    <property type="entry name" value="PRK02862.1"/>
    <property type="match status" value="1"/>
</dbReference>
<dbReference type="Pfam" id="PF00483">
    <property type="entry name" value="NTP_transferase"/>
    <property type="match status" value="1"/>
</dbReference>
<evidence type="ECO:0000259" key="9">
    <source>
        <dbReference type="Pfam" id="PF00483"/>
    </source>
</evidence>
<dbReference type="CDD" id="cd02508">
    <property type="entry name" value="ADP_Glucose_PP"/>
    <property type="match status" value="1"/>
</dbReference>
<accession>A0A098SAK5</accession>
<dbReference type="GO" id="GO:0005978">
    <property type="term" value="P:glycogen biosynthetic process"/>
    <property type="evidence" value="ECO:0007669"/>
    <property type="project" value="UniProtKB-UniRule"/>
</dbReference>
<dbReference type="Proteomes" id="UP000029736">
    <property type="component" value="Unassembled WGS sequence"/>
</dbReference>
<dbReference type="PROSITE" id="PS00810">
    <property type="entry name" value="ADP_GLC_PYROPHOSPH_3"/>
    <property type="match status" value="1"/>
</dbReference>
<dbReference type="PROSITE" id="PS00808">
    <property type="entry name" value="ADP_GLC_PYROPHOSPH_1"/>
    <property type="match status" value="1"/>
</dbReference>
<comment type="caution">
    <text evidence="10">The sequence shown here is derived from an EMBL/GenBank/DDBJ whole genome shotgun (WGS) entry which is preliminary data.</text>
</comment>
<evidence type="ECO:0000313" key="11">
    <source>
        <dbReference type="Proteomes" id="UP000029736"/>
    </source>
</evidence>
<dbReference type="SUPFAM" id="SSF51161">
    <property type="entry name" value="Trimeric LpxA-like enzymes"/>
    <property type="match status" value="1"/>
</dbReference>
<proteinExistence type="inferred from homology"/>
<dbReference type="SUPFAM" id="SSF53448">
    <property type="entry name" value="Nucleotide-diphospho-sugar transferases"/>
    <property type="match status" value="1"/>
</dbReference>
<dbReference type="InterPro" id="IPR029044">
    <property type="entry name" value="Nucleotide-diphossugar_trans"/>
</dbReference>
<keyword evidence="11" id="KW-1185">Reference proteome</keyword>
<dbReference type="EMBL" id="JPOS01000012">
    <property type="protein sequence ID" value="KGE89150.1"/>
    <property type="molecule type" value="Genomic_DNA"/>
</dbReference>
<keyword evidence="3 10" id="KW-0808">Transferase</keyword>
<dbReference type="InterPro" id="IPR011831">
    <property type="entry name" value="ADP-Glc_PPase"/>
</dbReference>
<dbReference type="NCBIfam" id="TIGR02091">
    <property type="entry name" value="glgC"/>
    <property type="match status" value="1"/>
</dbReference>
<evidence type="ECO:0000256" key="2">
    <source>
        <dbReference type="ARBA" id="ARBA00022600"/>
    </source>
</evidence>
<comment type="similarity">
    <text evidence="1">Belongs to the bacterial/plant glucose-1-phosphate adenylyltransferase family.</text>
</comment>
<gene>
    <name evidence="10" type="primary">glgC</name>
    <name evidence="10" type="ORF">IX84_05130</name>
</gene>
<dbReference type="Gene3D" id="2.160.10.10">
    <property type="entry name" value="Hexapeptide repeat proteins"/>
    <property type="match status" value="1"/>
</dbReference>
<dbReference type="AlphaFoldDB" id="A0A098SAK5"/>
<name>A0A098SAK5_9BACT</name>
<keyword evidence="5" id="KW-0547">Nucleotide-binding</keyword>
<evidence type="ECO:0000256" key="4">
    <source>
        <dbReference type="ARBA" id="ARBA00022695"/>
    </source>
</evidence>
<dbReference type="RefSeq" id="WP_044217022.1">
    <property type="nucleotide sequence ID" value="NZ_JBKAGJ010000001.1"/>
</dbReference>
<evidence type="ECO:0000256" key="8">
    <source>
        <dbReference type="NCBIfam" id="TIGR02091"/>
    </source>
</evidence>
<keyword evidence="6" id="KW-0067">ATP-binding</keyword>
<dbReference type="Pfam" id="PF25247">
    <property type="entry name" value="LbH_GLGC"/>
    <property type="match status" value="1"/>
</dbReference>
<dbReference type="GO" id="GO:0005524">
    <property type="term" value="F:ATP binding"/>
    <property type="evidence" value="ECO:0007669"/>
    <property type="project" value="UniProtKB-KW"/>
</dbReference>
<organism evidence="10 11">
    <name type="scientific">Phaeodactylibacter xiamenensis</name>
    <dbReference type="NCBI Taxonomy" id="1524460"/>
    <lineage>
        <taxon>Bacteria</taxon>
        <taxon>Pseudomonadati</taxon>
        <taxon>Bacteroidota</taxon>
        <taxon>Saprospiria</taxon>
        <taxon>Saprospirales</taxon>
        <taxon>Haliscomenobacteraceae</taxon>
        <taxon>Phaeodactylibacter</taxon>
    </lineage>
</organism>
<dbReference type="GO" id="GO:0008878">
    <property type="term" value="F:glucose-1-phosphate adenylyltransferase activity"/>
    <property type="evidence" value="ECO:0007669"/>
    <property type="project" value="UniProtKB-UniRule"/>
</dbReference>
<evidence type="ECO:0000313" key="10">
    <source>
        <dbReference type="EMBL" id="KGE89150.1"/>
    </source>
</evidence>
<sequence>MIRMISLILGGGAGSRLYPLTSERSKPAVPIAGKYRLIDIPISNCLNSGVRRMFVLTQFNSASLNQHIKNTYHFDMFSHGFVDILAAEQTPSSSNWFQGTADAVRQTMHHLRAHEHDYVLVLSGDQLYQMDFGVLANYHIDQEADLTIATIPVTAKDAPAFGIMKVNAEGFIEDFTEKPGPDLLPDWKSAVPQEYASQEKHYLASMGIYIFKREFLAKLFDDHPDATDFGKEIIPNAITGGYKVASYAFDEYWSDIGTIRSFFEANIALTDNIPDFNLFDNQKLVYTRPRLLAPSKVYGTWFNKALIAEGCIIHAKKIERSVVGIRSRIGEGTEISEAIVMGNDYYETLHEMEKAIQPMGIGNECVIHRAIVDKNCRVGDNVVIKGSPDMEDTETETYVVRDGIIVLKKGVHIPDGTVIGEK</sequence>
<dbReference type="InterPro" id="IPR011004">
    <property type="entry name" value="Trimer_LpxA-like_sf"/>
</dbReference>
<dbReference type="InterPro" id="IPR005836">
    <property type="entry name" value="ADP_Glu_pyroP_CS"/>
</dbReference>
<dbReference type="PROSITE" id="PS00809">
    <property type="entry name" value="ADP_GLC_PYROPHOSPH_2"/>
    <property type="match status" value="1"/>
</dbReference>
<evidence type="ECO:0000256" key="6">
    <source>
        <dbReference type="ARBA" id="ARBA00022840"/>
    </source>
</evidence>
<dbReference type="InterPro" id="IPR005835">
    <property type="entry name" value="NTP_transferase_dom"/>
</dbReference>
<dbReference type="Gene3D" id="3.90.550.10">
    <property type="entry name" value="Spore Coat Polysaccharide Biosynthesis Protein SpsA, Chain A"/>
    <property type="match status" value="1"/>
</dbReference>
<keyword evidence="4 10" id="KW-0548">Nucleotidyltransferase</keyword>
<dbReference type="EC" id="2.7.7.27" evidence="8"/>
<evidence type="ECO:0000256" key="1">
    <source>
        <dbReference type="ARBA" id="ARBA00010443"/>
    </source>
</evidence>
<dbReference type="PANTHER" id="PTHR43523:SF12">
    <property type="entry name" value="GLUCOSE-1-PHOSPHATE ADENYLYLTRANSFERASE LARGE SUBUNIT 1, CHLOROPLASTIC-RELATED"/>
    <property type="match status" value="1"/>
</dbReference>
<dbReference type="OrthoDB" id="9801810at2"/>
<evidence type="ECO:0000256" key="7">
    <source>
        <dbReference type="ARBA" id="ARBA00023277"/>
    </source>
</evidence>
<feature type="domain" description="Nucleotidyl transferase" evidence="9">
    <location>
        <begin position="6"/>
        <end position="271"/>
    </location>
</feature>
<protein>
    <recommendedName>
        <fullName evidence="8">Glucose-1-phosphate adenylyltransferase</fullName>
        <ecNumber evidence="8">2.7.7.27</ecNumber>
    </recommendedName>
</protein>
<dbReference type="PANTHER" id="PTHR43523">
    <property type="entry name" value="GLUCOSE-1-PHOSPHATE ADENYLYLTRANSFERASE-RELATED"/>
    <property type="match status" value="1"/>
</dbReference>
<keyword evidence="2" id="KW-0321">Glycogen metabolism</keyword>
<keyword evidence="7" id="KW-0119">Carbohydrate metabolism</keyword>